<feature type="compositionally biased region" description="Pro residues" evidence="1">
    <location>
        <begin position="644"/>
        <end position="655"/>
    </location>
</feature>
<feature type="region of interest" description="Disordered" evidence="1">
    <location>
        <begin position="596"/>
        <end position="660"/>
    </location>
</feature>
<organism evidence="2 3">
    <name type="scientific">Tanacetum coccineum</name>
    <dbReference type="NCBI Taxonomy" id="301880"/>
    <lineage>
        <taxon>Eukaryota</taxon>
        <taxon>Viridiplantae</taxon>
        <taxon>Streptophyta</taxon>
        <taxon>Embryophyta</taxon>
        <taxon>Tracheophyta</taxon>
        <taxon>Spermatophyta</taxon>
        <taxon>Magnoliopsida</taxon>
        <taxon>eudicotyledons</taxon>
        <taxon>Gunneridae</taxon>
        <taxon>Pentapetalae</taxon>
        <taxon>asterids</taxon>
        <taxon>campanulids</taxon>
        <taxon>Asterales</taxon>
        <taxon>Asteraceae</taxon>
        <taxon>Asteroideae</taxon>
        <taxon>Anthemideae</taxon>
        <taxon>Anthemidinae</taxon>
        <taxon>Tanacetum</taxon>
    </lineage>
</organism>
<feature type="region of interest" description="Disordered" evidence="1">
    <location>
        <begin position="991"/>
        <end position="1029"/>
    </location>
</feature>
<feature type="compositionally biased region" description="Acidic residues" evidence="1">
    <location>
        <begin position="845"/>
        <end position="858"/>
    </location>
</feature>
<feature type="compositionally biased region" description="Polar residues" evidence="1">
    <location>
        <begin position="539"/>
        <end position="549"/>
    </location>
</feature>
<feature type="compositionally biased region" description="Low complexity" evidence="1">
    <location>
        <begin position="624"/>
        <end position="636"/>
    </location>
</feature>
<evidence type="ECO:0000256" key="1">
    <source>
        <dbReference type="SAM" id="MobiDB-lite"/>
    </source>
</evidence>
<feature type="compositionally biased region" description="Pro residues" evidence="1">
    <location>
        <begin position="991"/>
        <end position="1004"/>
    </location>
</feature>
<dbReference type="PANTHER" id="PTHR34676:SF8">
    <property type="entry name" value="TRANSMEMBRANE PROTEIN"/>
    <property type="match status" value="1"/>
</dbReference>
<reference evidence="2" key="2">
    <citation type="submission" date="2022-01" db="EMBL/GenBank/DDBJ databases">
        <authorList>
            <person name="Yamashiro T."/>
            <person name="Shiraishi A."/>
            <person name="Satake H."/>
            <person name="Nakayama K."/>
        </authorList>
    </citation>
    <scope>NUCLEOTIDE SEQUENCE</scope>
</reference>
<gene>
    <name evidence="2" type="ORF">Tco_0801222</name>
</gene>
<feature type="region of interest" description="Disordered" evidence="1">
    <location>
        <begin position="497"/>
        <end position="549"/>
    </location>
</feature>
<keyword evidence="3" id="KW-1185">Reference proteome</keyword>
<feature type="compositionally biased region" description="Basic and acidic residues" evidence="1">
    <location>
        <begin position="1005"/>
        <end position="1029"/>
    </location>
</feature>
<dbReference type="Proteomes" id="UP001151760">
    <property type="component" value="Unassembled WGS sequence"/>
</dbReference>
<dbReference type="EMBL" id="BQNB010011718">
    <property type="protein sequence ID" value="GJS94254.1"/>
    <property type="molecule type" value="Genomic_DNA"/>
</dbReference>
<feature type="compositionally biased region" description="Acidic residues" evidence="1">
    <location>
        <begin position="803"/>
        <end position="821"/>
    </location>
</feature>
<protein>
    <recommendedName>
        <fullName evidence="4">DUF4219 domain-containing protein</fullName>
    </recommendedName>
</protein>
<feature type="compositionally biased region" description="Acidic residues" evidence="1">
    <location>
        <begin position="828"/>
        <end position="837"/>
    </location>
</feature>
<dbReference type="PANTHER" id="PTHR34676">
    <property type="entry name" value="DUF4219 DOMAIN-CONTAINING PROTEIN-RELATED"/>
    <property type="match status" value="1"/>
</dbReference>
<feature type="compositionally biased region" description="Polar residues" evidence="1">
    <location>
        <begin position="610"/>
        <end position="621"/>
    </location>
</feature>
<proteinExistence type="predicted"/>
<evidence type="ECO:0000313" key="3">
    <source>
        <dbReference type="Proteomes" id="UP001151760"/>
    </source>
</evidence>
<comment type="caution">
    <text evidence="2">The sequence shown here is derived from an EMBL/GenBank/DDBJ whole genome shotgun (WGS) entry which is preliminary data.</text>
</comment>
<dbReference type="Pfam" id="PF14223">
    <property type="entry name" value="Retrotran_gag_2"/>
    <property type="match status" value="1"/>
</dbReference>
<reference evidence="2" key="1">
    <citation type="journal article" date="2022" name="Int. J. Mol. Sci.">
        <title>Draft Genome of Tanacetum Coccineum: Genomic Comparison of Closely Related Tanacetum-Family Plants.</title>
        <authorList>
            <person name="Yamashiro T."/>
            <person name="Shiraishi A."/>
            <person name="Nakayama K."/>
            <person name="Satake H."/>
        </authorList>
    </citation>
    <scope>NUCLEOTIDE SEQUENCE</scope>
</reference>
<sequence>MESEKYLEGQSIAKDREWLATTNESEIVPFAFDKQNDDLKKKLAKNNEAKMVIYNALPRKEYERIFMCKTAKEIWDTLLITHQGNSQVKDNKIDLLVQQYEQFTIPEEESIDNAFARFNTIITSLKALDEGFSSKNYVRKFLRALHPKWRAKVTAIEESKDLTSLSLDELIGNLKVYEVIIKKDSEMVKGKREQNRSLALKAKKESSDEDSLTSDSEDEEYAMACPKLSRNYNQRAFVGGSWSDSDEDEEERTKDEKCLMAKTSNEVINMPRATIGDTSLTRSYIPKVSQTPGISPTIVHLYKPIENRCIHEGRVVDKLYYTSDHIDRCFSNIRLNCLYEINELIVPRFSLDFYSQVTLQKDDSGVILISFMIQNEFITLSPQQFGQIHIIPFNGQAVFTNEWDLGSLAYSQETEGPYHTDLPTPEEHQILQFQRVDPNRKIKHKNVILSPNQVLTKELRQDLKRWNKIIYENVIESARATPKAHLPYVMRPLALRQTRPPRSDRGKSHHSVSSTSAHHNRGSPSHQGDDDDEDDGASRASTPSPTTYLNSFKPLVYQQYDIPTSFKQNDELLFERQTDLLNQTQQMHKELRGGFKSFGKAFSPNAPLKTPSTKGTSSSFIDYTPKSATSSTSPSTNDYLNSPTSPPLRVPPPPSTQENTSMDITLTFSPITPLDVQFNTPSPSPPIFGHPIPWNLLEAHGDSLIMSSVTSAVTYTSVYTDSEPDRAFWGADDEEISKEDSRVIDEDEREPMFVQAHDLDYVPEPICLEYIPLEDKHEFLAEEQPLPPVDSPTAESPGYVTESDPEEDPEEYEDDETEDGPVDYPMDGGDDEDDNDGDSSRNDTNDEDEDDEEEEEEEHLVLADSTIVVPVDEPIFPPEGTELVIPLPSTNITIGARITIWPQTSISFPLKAKVERLLAMTTPSPSTPISLSPPYAGECLARCTTPPAHLSPLPMPSPLLPSSGCPTHPGHSDCLTQALIDAVTAALPSPPLPPLPPSLYIPPPVDHRDEIPESEQPPRKSTVDAEERRQGIRDVGYGIRGTWVDPAEAVPEIAPMTVGEVNTRVTELAELHEHDTQDLYALLEDAQDSRSRISQRVDMDSQRVDLLMGDRMTLQETVWMVEEEAYASREAWAHSIGLSQATHQELQTHRDHVYAYETHLQAHQTQLQLQSTLIQTQHQVHETRFQMQQAELAALRETDRRRQDQMVETLRVIRDMRREMSDMQAELLTLREQQRRARQPGPETRIPDHQDASGDADSHI</sequence>
<evidence type="ECO:0000313" key="2">
    <source>
        <dbReference type="EMBL" id="GJS94254.1"/>
    </source>
</evidence>
<feature type="region of interest" description="Disordered" evidence="1">
    <location>
        <begin position="192"/>
        <end position="220"/>
    </location>
</feature>
<feature type="compositionally biased region" description="Acidic residues" evidence="1">
    <location>
        <begin position="207"/>
        <end position="220"/>
    </location>
</feature>
<feature type="compositionally biased region" description="Basic and acidic residues" evidence="1">
    <location>
        <begin position="1245"/>
        <end position="1260"/>
    </location>
</feature>
<name>A0ABQ4ZVE0_9ASTR</name>
<feature type="region of interest" description="Disordered" evidence="1">
    <location>
        <begin position="1231"/>
        <end position="1260"/>
    </location>
</feature>
<feature type="region of interest" description="Disordered" evidence="1">
    <location>
        <begin position="784"/>
        <end position="863"/>
    </location>
</feature>
<evidence type="ECO:0008006" key="4">
    <source>
        <dbReference type="Google" id="ProtNLM"/>
    </source>
</evidence>
<accession>A0ABQ4ZVE0</accession>